<gene>
    <name evidence="1" type="ORF">Adt_27552</name>
</gene>
<keyword evidence="2" id="KW-1185">Reference proteome</keyword>
<accession>A0ABD1RV79</accession>
<reference evidence="2" key="1">
    <citation type="submission" date="2024-07" db="EMBL/GenBank/DDBJ databases">
        <title>Two chromosome-level genome assemblies of Korean endemic species Abeliophyllum distichum and Forsythia ovata (Oleaceae).</title>
        <authorList>
            <person name="Jang H."/>
        </authorList>
    </citation>
    <scope>NUCLEOTIDE SEQUENCE [LARGE SCALE GENOMIC DNA]</scope>
</reference>
<proteinExistence type="predicted"/>
<dbReference type="EMBL" id="JBFOLK010000008">
    <property type="protein sequence ID" value="KAL2491924.1"/>
    <property type="molecule type" value="Genomic_DNA"/>
</dbReference>
<dbReference type="Proteomes" id="UP001604336">
    <property type="component" value="Unassembled WGS sequence"/>
</dbReference>
<protein>
    <submittedName>
        <fullName evidence="1">Uncharacterized protein</fullName>
    </submittedName>
</protein>
<name>A0ABD1RV79_9LAMI</name>
<evidence type="ECO:0000313" key="2">
    <source>
        <dbReference type="Proteomes" id="UP001604336"/>
    </source>
</evidence>
<dbReference type="AlphaFoldDB" id="A0ABD1RV79"/>
<organism evidence="1 2">
    <name type="scientific">Abeliophyllum distichum</name>
    <dbReference type="NCBI Taxonomy" id="126358"/>
    <lineage>
        <taxon>Eukaryota</taxon>
        <taxon>Viridiplantae</taxon>
        <taxon>Streptophyta</taxon>
        <taxon>Embryophyta</taxon>
        <taxon>Tracheophyta</taxon>
        <taxon>Spermatophyta</taxon>
        <taxon>Magnoliopsida</taxon>
        <taxon>eudicotyledons</taxon>
        <taxon>Gunneridae</taxon>
        <taxon>Pentapetalae</taxon>
        <taxon>asterids</taxon>
        <taxon>lamiids</taxon>
        <taxon>Lamiales</taxon>
        <taxon>Oleaceae</taxon>
        <taxon>Forsythieae</taxon>
        <taxon>Abeliophyllum</taxon>
    </lineage>
</organism>
<comment type="caution">
    <text evidence="1">The sequence shown here is derived from an EMBL/GenBank/DDBJ whole genome shotgun (WGS) entry which is preliminary data.</text>
</comment>
<evidence type="ECO:0000313" key="1">
    <source>
        <dbReference type="EMBL" id="KAL2491924.1"/>
    </source>
</evidence>
<sequence length="153" mass="16923">MEEGCVSVVISNQSALLYTTPALIHKRSSAAVSGQYSTPMACLIAFSFSTNLFYPKTSFQGTNIRKLASGKFVCPAARRTGKLILSNHASGDILSLNRSCHRDIFAPTRRFCEPVMCHFVASFSAHMLISGFWMGPDIEDGWGFVEAFVHRMY</sequence>